<sequence length="321" mass="36234">MEPLPGHMKVSGTTIPLRAPEPEPTPPPEVNHCISVVQNKPGNLQPNLDNNDGWASIPEGKRLVNGKCQQLPGHEATFCPTTRFWYYGEPMAHDGVICHPQSGCGISKQIHHEFNKQVANGATVMHGSSQSHTIGFNMGFQMGIKNDNQDYGVNMGFTYQHARELSEQYSKSVTTTTGYSDSFTTITSIERPEDTKDLCGKYMVLPIYQGFCGVMAYKNETWDQWFTCGNHIVNGTFPHSKESVHSYQTVFSPLDCDKQRHWGPERQPPMYNQAIVWEDWAQWLMHKPRDADGTVTLERSNPHTGTWFGYEVRKIPVARSD</sequence>
<proteinExistence type="predicted"/>
<feature type="region of interest" description="Disordered" evidence="1">
    <location>
        <begin position="1"/>
        <end position="26"/>
    </location>
</feature>
<gene>
    <name evidence="2" type="ORF">PG986_005757</name>
</gene>
<dbReference type="EMBL" id="JAQQWE010000004">
    <property type="protein sequence ID" value="KAK7956535.1"/>
    <property type="molecule type" value="Genomic_DNA"/>
</dbReference>
<evidence type="ECO:0000313" key="2">
    <source>
        <dbReference type="EMBL" id="KAK7956535.1"/>
    </source>
</evidence>
<protein>
    <submittedName>
        <fullName evidence="2">Uncharacterized protein</fullName>
    </submittedName>
</protein>
<dbReference type="RefSeq" id="XP_066701841.1">
    <property type="nucleotide sequence ID" value="XM_066841979.1"/>
</dbReference>
<dbReference type="Proteomes" id="UP001391051">
    <property type="component" value="Unassembled WGS sequence"/>
</dbReference>
<dbReference type="SUPFAM" id="SSF56973">
    <property type="entry name" value="Aerolisin/ETX pore-forming domain"/>
    <property type="match status" value="1"/>
</dbReference>
<dbReference type="GeneID" id="92075041"/>
<organism evidence="2 3">
    <name type="scientific">Apiospora aurea</name>
    <dbReference type="NCBI Taxonomy" id="335848"/>
    <lineage>
        <taxon>Eukaryota</taxon>
        <taxon>Fungi</taxon>
        <taxon>Dikarya</taxon>
        <taxon>Ascomycota</taxon>
        <taxon>Pezizomycotina</taxon>
        <taxon>Sordariomycetes</taxon>
        <taxon>Xylariomycetidae</taxon>
        <taxon>Amphisphaeriales</taxon>
        <taxon>Apiosporaceae</taxon>
        <taxon>Apiospora</taxon>
    </lineage>
</organism>
<accession>A0ABR1QII5</accession>
<keyword evidence="3" id="KW-1185">Reference proteome</keyword>
<comment type="caution">
    <text evidence="2">The sequence shown here is derived from an EMBL/GenBank/DDBJ whole genome shotgun (WGS) entry which is preliminary data.</text>
</comment>
<name>A0ABR1QII5_9PEZI</name>
<reference evidence="2 3" key="1">
    <citation type="submission" date="2023-01" db="EMBL/GenBank/DDBJ databases">
        <title>Analysis of 21 Apiospora genomes using comparative genomics revels a genus with tremendous synthesis potential of carbohydrate active enzymes and secondary metabolites.</title>
        <authorList>
            <person name="Sorensen T."/>
        </authorList>
    </citation>
    <scope>NUCLEOTIDE SEQUENCE [LARGE SCALE GENOMIC DNA]</scope>
    <source>
        <strain evidence="2 3">CBS 24483</strain>
    </source>
</reference>
<evidence type="ECO:0000256" key="1">
    <source>
        <dbReference type="SAM" id="MobiDB-lite"/>
    </source>
</evidence>
<evidence type="ECO:0000313" key="3">
    <source>
        <dbReference type="Proteomes" id="UP001391051"/>
    </source>
</evidence>